<evidence type="ECO:0000313" key="2">
    <source>
        <dbReference type="Proteomes" id="UP000053424"/>
    </source>
</evidence>
<dbReference type="EMBL" id="KN831769">
    <property type="protein sequence ID" value="KIM48395.1"/>
    <property type="molecule type" value="Genomic_DNA"/>
</dbReference>
<reference evidence="2" key="2">
    <citation type="submission" date="2015-01" db="EMBL/GenBank/DDBJ databases">
        <title>Evolutionary Origins and Diversification of the Mycorrhizal Mutualists.</title>
        <authorList>
            <consortium name="DOE Joint Genome Institute"/>
            <consortium name="Mycorrhizal Genomics Consortium"/>
            <person name="Kohler A."/>
            <person name="Kuo A."/>
            <person name="Nagy L.G."/>
            <person name="Floudas D."/>
            <person name="Copeland A."/>
            <person name="Barry K.W."/>
            <person name="Cichocki N."/>
            <person name="Veneault-Fourrey C."/>
            <person name="LaButti K."/>
            <person name="Lindquist E.A."/>
            <person name="Lipzen A."/>
            <person name="Lundell T."/>
            <person name="Morin E."/>
            <person name="Murat C."/>
            <person name="Riley R."/>
            <person name="Ohm R."/>
            <person name="Sun H."/>
            <person name="Tunlid A."/>
            <person name="Henrissat B."/>
            <person name="Grigoriev I.V."/>
            <person name="Hibbett D.S."/>
            <person name="Martin F."/>
        </authorList>
    </citation>
    <scope>NUCLEOTIDE SEQUENCE [LARGE SCALE GENOMIC DNA]</scope>
    <source>
        <strain evidence="2">h7</strain>
    </source>
</reference>
<protein>
    <submittedName>
        <fullName evidence="1">Uncharacterized protein</fullName>
    </submittedName>
</protein>
<dbReference type="AlphaFoldDB" id="A0A0C3CI19"/>
<keyword evidence="2" id="KW-1185">Reference proteome</keyword>
<sequence>MSEDVAKLFASVWKRPSLIVDVHVYVEEAATLSRHLCRVKLSEKKTSSESLFECDGNRG</sequence>
<name>A0A0C3CI19_HEBCY</name>
<accession>A0A0C3CI19</accession>
<dbReference type="Proteomes" id="UP000053424">
    <property type="component" value="Unassembled WGS sequence"/>
</dbReference>
<evidence type="ECO:0000313" key="1">
    <source>
        <dbReference type="EMBL" id="KIM48395.1"/>
    </source>
</evidence>
<gene>
    <name evidence="1" type="ORF">M413DRAFT_440118</name>
</gene>
<feature type="non-terminal residue" evidence="1">
    <location>
        <position position="59"/>
    </location>
</feature>
<dbReference type="HOGENOM" id="CLU_2967247_0_0_1"/>
<proteinExistence type="predicted"/>
<reference evidence="1 2" key="1">
    <citation type="submission" date="2014-04" db="EMBL/GenBank/DDBJ databases">
        <authorList>
            <consortium name="DOE Joint Genome Institute"/>
            <person name="Kuo A."/>
            <person name="Gay G."/>
            <person name="Dore J."/>
            <person name="Kohler A."/>
            <person name="Nagy L.G."/>
            <person name="Floudas D."/>
            <person name="Copeland A."/>
            <person name="Barry K.W."/>
            <person name="Cichocki N."/>
            <person name="Veneault-Fourrey C."/>
            <person name="LaButti K."/>
            <person name="Lindquist E.A."/>
            <person name="Lipzen A."/>
            <person name="Lundell T."/>
            <person name="Morin E."/>
            <person name="Murat C."/>
            <person name="Sun H."/>
            <person name="Tunlid A."/>
            <person name="Henrissat B."/>
            <person name="Grigoriev I.V."/>
            <person name="Hibbett D.S."/>
            <person name="Martin F."/>
            <person name="Nordberg H.P."/>
            <person name="Cantor M.N."/>
            <person name="Hua S.X."/>
        </authorList>
    </citation>
    <scope>NUCLEOTIDE SEQUENCE [LARGE SCALE GENOMIC DNA]</scope>
    <source>
        <strain evidence="2">h7</strain>
    </source>
</reference>
<organism evidence="1 2">
    <name type="scientific">Hebeloma cylindrosporum</name>
    <dbReference type="NCBI Taxonomy" id="76867"/>
    <lineage>
        <taxon>Eukaryota</taxon>
        <taxon>Fungi</taxon>
        <taxon>Dikarya</taxon>
        <taxon>Basidiomycota</taxon>
        <taxon>Agaricomycotina</taxon>
        <taxon>Agaricomycetes</taxon>
        <taxon>Agaricomycetidae</taxon>
        <taxon>Agaricales</taxon>
        <taxon>Agaricineae</taxon>
        <taxon>Hymenogastraceae</taxon>
        <taxon>Hebeloma</taxon>
    </lineage>
</organism>